<dbReference type="GO" id="GO:0004810">
    <property type="term" value="F:CCA tRNA nucleotidyltransferase activity"/>
    <property type="evidence" value="ECO:0007669"/>
    <property type="project" value="UniProtKB-UniRule"/>
</dbReference>
<dbReference type="InterPro" id="IPR032810">
    <property type="entry name" value="CCA-adding_enz_C"/>
</dbReference>
<keyword evidence="8 11" id="KW-0067">ATP-binding</keyword>
<dbReference type="KEGG" id="lcu:PL11_009240"/>
<dbReference type="Gene3D" id="1.20.58.560">
    <property type="match status" value="1"/>
</dbReference>
<comment type="catalytic activity">
    <reaction evidence="11">
        <text>a tRNA with a 3' CCA end + 2 CTP + ATP = a tRNA with a 3' CCACCA end + 3 diphosphate</text>
        <dbReference type="Rhea" id="RHEA:76235"/>
        <dbReference type="Rhea" id="RHEA-COMP:10468"/>
        <dbReference type="Rhea" id="RHEA-COMP:18655"/>
        <dbReference type="ChEBI" id="CHEBI:30616"/>
        <dbReference type="ChEBI" id="CHEBI:33019"/>
        <dbReference type="ChEBI" id="CHEBI:37563"/>
        <dbReference type="ChEBI" id="CHEBI:83071"/>
        <dbReference type="ChEBI" id="CHEBI:195187"/>
    </reaction>
</comment>
<dbReference type="Pfam" id="PF12627">
    <property type="entry name" value="PolyA_pol_RNAbd"/>
    <property type="match status" value="1"/>
</dbReference>
<protein>
    <recommendedName>
        <fullName evidence="11">CCA-adding enzyme</fullName>
        <ecNumber evidence="11">2.7.7.72</ecNumber>
    </recommendedName>
    <alternativeName>
        <fullName evidence="11">CCA tRNA nucleotidyltransferase</fullName>
    </alternativeName>
    <alternativeName>
        <fullName evidence="11">tRNA CCA-pyrophosphorylase</fullName>
    </alternativeName>
    <alternativeName>
        <fullName evidence="11">tRNA adenylyl-/cytidylyl- transferase</fullName>
    </alternativeName>
    <alternativeName>
        <fullName evidence="11">tRNA nucleotidyltransferase</fullName>
    </alternativeName>
    <alternativeName>
        <fullName evidence="11">tRNA-NT</fullName>
    </alternativeName>
</protein>
<dbReference type="GO" id="GO:0042245">
    <property type="term" value="P:RNA repair"/>
    <property type="evidence" value="ECO:0007669"/>
    <property type="project" value="UniProtKB-KW"/>
</dbReference>
<feature type="binding site" evidence="11">
    <location>
        <position position="172"/>
    </location>
    <ligand>
        <name>CTP</name>
        <dbReference type="ChEBI" id="CHEBI:37563"/>
    </ligand>
</feature>
<dbReference type="PANTHER" id="PTHR46173">
    <property type="entry name" value="CCA TRNA NUCLEOTIDYLTRANSFERASE 1, MITOCHONDRIAL"/>
    <property type="match status" value="1"/>
</dbReference>
<comment type="function">
    <text evidence="11">Catalyzes the addition and repair of the essential 3'-terminal CCA sequence in tRNAs without using a nucleic acid template. Adds these three nucleotides in the order of C, C, and A to the tRNA nucleotide-73, using CTP and ATP as substrates and producing inorganic pyrophosphate. tRNA 3'-terminal CCA addition is required both for tRNA processing and repair. Also involved in tRNA surveillance by mediating tandem CCA addition to generate a CCACCA at the 3' terminus of unstable tRNAs. While stable tRNAs receive only 3'-terminal CCA, unstable tRNAs are marked with CCACCA and rapidly degraded.</text>
</comment>
<name>A0A1S6QKH7_9LACO</name>
<evidence type="ECO:0000256" key="1">
    <source>
        <dbReference type="ARBA" id="ARBA00001946"/>
    </source>
</evidence>
<feature type="binding site" evidence="11">
    <location>
        <position position="36"/>
    </location>
    <ligand>
        <name>CTP</name>
        <dbReference type="ChEBI" id="CHEBI:37563"/>
    </ligand>
</feature>
<dbReference type="SUPFAM" id="SSF81301">
    <property type="entry name" value="Nucleotidyltransferase"/>
    <property type="match status" value="1"/>
</dbReference>
<comment type="subunit">
    <text evidence="11">Homodimer.</text>
</comment>
<comment type="miscellaneous">
    <text evidence="11">A single active site specifically recognizes both ATP and CTP and is responsible for their addition.</text>
</comment>
<dbReference type="Pfam" id="PF01743">
    <property type="entry name" value="PolyA_pol"/>
    <property type="match status" value="1"/>
</dbReference>
<keyword evidence="4 11" id="KW-0548">Nucleotidyltransferase</keyword>
<dbReference type="CDD" id="cd05398">
    <property type="entry name" value="NT_ClassII-CCAase"/>
    <property type="match status" value="1"/>
</dbReference>
<dbReference type="HAMAP" id="MF_01263">
    <property type="entry name" value="CCA_bact_type3"/>
    <property type="match status" value="1"/>
</dbReference>
<accession>A0A1S6QKH7</accession>
<evidence type="ECO:0000256" key="10">
    <source>
        <dbReference type="ARBA" id="ARBA00022884"/>
    </source>
</evidence>
<keyword evidence="2 11" id="KW-0808">Transferase</keyword>
<keyword evidence="6 11" id="KW-0547">Nucleotide-binding</keyword>
<dbReference type="GO" id="GO:0001680">
    <property type="term" value="P:tRNA 3'-terminal CCA addition"/>
    <property type="evidence" value="ECO:0007669"/>
    <property type="project" value="UniProtKB-UniRule"/>
</dbReference>
<keyword evidence="10 11" id="KW-0694">RNA-binding</keyword>
<feature type="domain" description="Poly A polymerase head" evidence="12">
    <location>
        <begin position="31"/>
        <end position="151"/>
    </location>
</feature>
<organism evidence="15 16">
    <name type="scientific">Lentilactobacillus curieae</name>
    <dbReference type="NCBI Taxonomy" id="1138822"/>
    <lineage>
        <taxon>Bacteria</taxon>
        <taxon>Bacillati</taxon>
        <taxon>Bacillota</taxon>
        <taxon>Bacilli</taxon>
        <taxon>Lactobacillales</taxon>
        <taxon>Lactobacillaceae</taxon>
        <taxon>Lentilactobacillus</taxon>
    </lineage>
</organism>
<evidence type="ECO:0000259" key="14">
    <source>
        <dbReference type="Pfam" id="PF13735"/>
    </source>
</evidence>
<dbReference type="SUPFAM" id="SSF81891">
    <property type="entry name" value="Poly A polymerase C-terminal region-like"/>
    <property type="match status" value="1"/>
</dbReference>
<reference evidence="15 16" key="1">
    <citation type="journal article" date="2015" name="Genome Announc.">
        <title>Genome Sequence of Lactobacillus curieae CCTCC M 2011381T, a Novel Producer of Gamma-aminobutyric Acid.</title>
        <authorList>
            <person name="Wang Y."/>
            <person name="Wang Y."/>
            <person name="Lang C."/>
            <person name="Wei D."/>
            <person name="Xu P."/>
            <person name="Xie J."/>
        </authorList>
    </citation>
    <scope>NUCLEOTIDE SEQUENCE [LARGE SCALE GENOMIC DNA]</scope>
    <source>
        <strain evidence="15 16">CCTCC M 2011381</strain>
    </source>
</reference>
<evidence type="ECO:0000259" key="12">
    <source>
        <dbReference type="Pfam" id="PF01743"/>
    </source>
</evidence>
<evidence type="ECO:0000313" key="15">
    <source>
        <dbReference type="EMBL" id="AQW22090.1"/>
    </source>
</evidence>
<dbReference type="NCBIfam" id="NF009814">
    <property type="entry name" value="PRK13299.1"/>
    <property type="match status" value="1"/>
</dbReference>
<evidence type="ECO:0000256" key="5">
    <source>
        <dbReference type="ARBA" id="ARBA00022723"/>
    </source>
</evidence>
<feature type="binding site" evidence="11">
    <location>
        <position position="169"/>
    </location>
    <ligand>
        <name>ATP</name>
        <dbReference type="ChEBI" id="CHEBI:30616"/>
    </ligand>
</feature>
<dbReference type="GO" id="GO:0160016">
    <property type="term" value="F:CCACCA tRNA nucleotidyltransferase activity"/>
    <property type="evidence" value="ECO:0007669"/>
    <property type="project" value="RHEA"/>
</dbReference>
<comment type="similarity">
    <text evidence="11">Belongs to the tRNA nucleotidyltransferase/poly(A) polymerase family. Bacterial CCA-adding enzyme type 3 subfamily.</text>
</comment>
<feature type="binding site" evidence="11">
    <location>
        <position position="166"/>
    </location>
    <ligand>
        <name>CTP</name>
        <dbReference type="ChEBI" id="CHEBI:37563"/>
    </ligand>
</feature>
<evidence type="ECO:0000259" key="13">
    <source>
        <dbReference type="Pfam" id="PF12627"/>
    </source>
</evidence>
<comment type="cofactor">
    <cofactor evidence="1 11">
        <name>Mg(2+)</name>
        <dbReference type="ChEBI" id="CHEBI:18420"/>
    </cofactor>
</comment>
<feature type="binding site" evidence="11">
    <location>
        <position position="120"/>
    </location>
    <ligand>
        <name>ATP</name>
        <dbReference type="ChEBI" id="CHEBI:30616"/>
    </ligand>
</feature>
<keyword evidence="7 11" id="KW-0692">RNA repair</keyword>
<keyword evidence="16" id="KW-1185">Reference proteome</keyword>
<dbReference type="Gene3D" id="1.10.110.30">
    <property type="match status" value="1"/>
</dbReference>
<evidence type="ECO:0000256" key="3">
    <source>
        <dbReference type="ARBA" id="ARBA00022694"/>
    </source>
</evidence>
<feature type="binding site" evidence="11">
    <location>
        <position position="163"/>
    </location>
    <ligand>
        <name>ATP</name>
        <dbReference type="ChEBI" id="CHEBI:30616"/>
    </ligand>
</feature>
<feature type="binding site" evidence="11">
    <location>
        <position position="169"/>
    </location>
    <ligand>
        <name>CTP</name>
        <dbReference type="ChEBI" id="CHEBI:37563"/>
    </ligand>
</feature>
<evidence type="ECO:0000256" key="8">
    <source>
        <dbReference type="ARBA" id="ARBA00022840"/>
    </source>
</evidence>
<dbReference type="Gene3D" id="1.10.246.80">
    <property type="match status" value="1"/>
</dbReference>
<dbReference type="Pfam" id="PF13735">
    <property type="entry name" value="tRNA_NucTran2_2"/>
    <property type="match status" value="1"/>
</dbReference>
<dbReference type="InterPro" id="IPR050264">
    <property type="entry name" value="Bact_CCA-adding_enz_type3_sf"/>
</dbReference>
<dbReference type="Proteomes" id="UP000030361">
    <property type="component" value="Chromosome"/>
</dbReference>
<evidence type="ECO:0000313" key="16">
    <source>
        <dbReference type="Proteomes" id="UP000030361"/>
    </source>
</evidence>
<dbReference type="AlphaFoldDB" id="A0A1S6QKH7"/>
<evidence type="ECO:0000256" key="11">
    <source>
        <dbReference type="HAMAP-Rule" id="MF_01263"/>
    </source>
</evidence>
<feature type="binding site" evidence="11">
    <location>
        <position position="36"/>
    </location>
    <ligand>
        <name>ATP</name>
        <dbReference type="ChEBI" id="CHEBI:30616"/>
    </ligand>
</feature>
<evidence type="ECO:0000256" key="2">
    <source>
        <dbReference type="ARBA" id="ARBA00022679"/>
    </source>
</evidence>
<feature type="binding site" evidence="11">
    <location>
        <position position="51"/>
    </location>
    <ligand>
        <name>Mg(2+)</name>
        <dbReference type="ChEBI" id="CHEBI:18420"/>
    </ligand>
</feature>
<evidence type="ECO:0000256" key="9">
    <source>
        <dbReference type="ARBA" id="ARBA00022842"/>
    </source>
</evidence>
<dbReference type="InterPro" id="IPR002646">
    <property type="entry name" value="PolA_pol_head_dom"/>
</dbReference>
<dbReference type="GO" id="GO:0000049">
    <property type="term" value="F:tRNA binding"/>
    <property type="evidence" value="ECO:0007669"/>
    <property type="project" value="UniProtKB-UniRule"/>
</dbReference>
<feature type="binding site" evidence="11">
    <location>
        <position position="166"/>
    </location>
    <ligand>
        <name>ATP</name>
        <dbReference type="ChEBI" id="CHEBI:30616"/>
    </ligand>
</feature>
<feature type="binding site" evidence="11">
    <location>
        <position position="172"/>
    </location>
    <ligand>
        <name>ATP</name>
        <dbReference type="ChEBI" id="CHEBI:30616"/>
    </ligand>
</feature>
<evidence type="ECO:0000256" key="7">
    <source>
        <dbReference type="ARBA" id="ARBA00022800"/>
    </source>
</evidence>
<dbReference type="eggNOG" id="COG0617">
    <property type="taxonomic scope" value="Bacteria"/>
</dbReference>
<dbReference type="PANTHER" id="PTHR46173:SF1">
    <property type="entry name" value="CCA TRNA NUCLEOTIDYLTRANSFERASE 1, MITOCHONDRIAL"/>
    <property type="match status" value="1"/>
</dbReference>
<feature type="binding site" evidence="11">
    <location>
        <position position="49"/>
    </location>
    <ligand>
        <name>Mg(2+)</name>
        <dbReference type="ChEBI" id="CHEBI:18420"/>
    </ligand>
</feature>
<dbReference type="InterPro" id="IPR043519">
    <property type="entry name" value="NT_sf"/>
</dbReference>
<evidence type="ECO:0000256" key="6">
    <source>
        <dbReference type="ARBA" id="ARBA00022741"/>
    </source>
</evidence>
<gene>
    <name evidence="11" type="primary">cca</name>
    <name evidence="15" type="ORF">PL11_009240</name>
</gene>
<dbReference type="InterPro" id="IPR023068">
    <property type="entry name" value="CCA-adding_enz_firmicutes"/>
</dbReference>
<dbReference type="EC" id="2.7.7.72" evidence="11"/>
<evidence type="ECO:0000256" key="4">
    <source>
        <dbReference type="ARBA" id="ARBA00022695"/>
    </source>
</evidence>
<dbReference type="Gene3D" id="3.30.460.10">
    <property type="entry name" value="Beta Polymerase, domain 2"/>
    <property type="match status" value="1"/>
</dbReference>
<dbReference type="InterPro" id="IPR032828">
    <property type="entry name" value="PolyA_RNA-bd"/>
</dbReference>
<keyword evidence="3 11" id="KW-0819">tRNA processing</keyword>
<dbReference type="GO" id="GO:0005524">
    <property type="term" value="F:ATP binding"/>
    <property type="evidence" value="ECO:0007669"/>
    <property type="project" value="UniProtKB-UniRule"/>
</dbReference>
<feature type="binding site" evidence="11">
    <location>
        <position position="39"/>
    </location>
    <ligand>
        <name>ATP</name>
        <dbReference type="ChEBI" id="CHEBI:30616"/>
    </ligand>
</feature>
<feature type="binding site" evidence="11">
    <location>
        <position position="163"/>
    </location>
    <ligand>
        <name>CTP</name>
        <dbReference type="ChEBI" id="CHEBI:37563"/>
    </ligand>
</feature>
<dbReference type="EMBL" id="CP018906">
    <property type="protein sequence ID" value="AQW22090.1"/>
    <property type="molecule type" value="Genomic_DNA"/>
</dbReference>
<dbReference type="GO" id="GO:0000287">
    <property type="term" value="F:magnesium ion binding"/>
    <property type="evidence" value="ECO:0007669"/>
    <property type="project" value="UniProtKB-UniRule"/>
</dbReference>
<feature type="binding site" evidence="11">
    <location>
        <position position="120"/>
    </location>
    <ligand>
        <name>CTP</name>
        <dbReference type="ChEBI" id="CHEBI:37563"/>
    </ligand>
</feature>
<feature type="binding site" evidence="11">
    <location>
        <position position="39"/>
    </location>
    <ligand>
        <name>CTP</name>
        <dbReference type="ChEBI" id="CHEBI:37563"/>
    </ligand>
</feature>
<sequence length="408" mass="46172">MAIILKITNFPIEFEQALPILRSIEAAGFEAYFVGGSVRDTIMGRKIHDVDIATSAYPEEVKKIFNRTVDTGIQHGTVMVLDHGNGYEVTTFRTESTYQDYRRPDEVTFVRSLKEDLKRRDFTINALALSEDGQVTDLFSGLDDMEHKLIRAVGEAEERFNEDALRMMRAIRFSSQLDFDIEPATEDAIHGHAYLLEKIAIERIHEEFVKMMLGTRPNLGLEKMIETKLTDYVPGFKAEHLALKKLLALDLTPESEIEVWTIFAYVFGYNQSTTTKFMREWKSSNQLTEEVARATELLTKVTANKVDNLALYQAGEVAVIAADHVAQIFGLDVETKVLINQYSKLQIKSKKDLALSAKNLLMENVYQPGPELGKVLQYLEENVVNNNLNNTYDDLLASAKALKEEGSN</sequence>
<keyword evidence="9 11" id="KW-0460">Magnesium</keyword>
<comment type="catalytic activity">
    <reaction evidence="11">
        <text>a tRNA precursor + 2 CTP + ATP = a tRNA with a 3' CCA end + 3 diphosphate</text>
        <dbReference type="Rhea" id="RHEA:14433"/>
        <dbReference type="Rhea" id="RHEA-COMP:10465"/>
        <dbReference type="Rhea" id="RHEA-COMP:10468"/>
        <dbReference type="ChEBI" id="CHEBI:30616"/>
        <dbReference type="ChEBI" id="CHEBI:33019"/>
        <dbReference type="ChEBI" id="CHEBI:37563"/>
        <dbReference type="ChEBI" id="CHEBI:74896"/>
        <dbReference type="ChEBI" id="CHEBI:83071"/>
        <dbReference type="EC" id="2.7.7.72"/>
    </reaction>
</comment>
<feature type="domain" description="CCA-adding enzyme C-terminal" evidence="14">
    <location>
        <begin position="252"/>
        <end position="397"/>
    </location>
</feature>
<proteinExistence type="inferred from homology"/>
<dbReference type="OrthoDB" id="9805698at2"/>
<feature type="domain" description="tRNA nucleotidyltransferase/poly(A) polymerase RNA and SrmB- binding" evidence="13">
    <location>
        <begin position="178"/>
        <end position="237"/>
    </location>
</feature>
<keyword evidence="5 11" id="KW-0479">Metal-binding</keyword>